<evidence type="ECO:0000313" key="2">
    <source>
        <dbReference type="Proteomes" id="UP001476798"/>
    </source>
</evidence>
<organism evidence="1 2">
    <name type="scientific">Goodea atripinnis</name>
    <dbReference type="NCBI Taxonomy" id="208336"/>
    <lineage>
        <taxon>Eukaryota</taxon>
        <taxon>Metazoa</taxon>
        <taxon>Chordata</taxon>
        <taxon>Craniata</taxon>
        <taxon>Vertebrata</taxon>
        <taxon>Euteleostomi</taxon>
        <taxon>Actinopterygii</taxon>
        <taxon>Neopterygii</taxon>
        <taxon>Teleostei</taxon>
        <taxon>Neoteleostei</taxon>
        <taxon>Acanthomorphata</taxon>
        <taxon>Ovalentaria</taxon>
        <taxon>Atherinomorphae</taxon>
        <taxon>Cyprinodontiformes</taxon>
        <taxon>Goodeidae</taxon>
        <taxon>Goodea</taxon>
    </lineage>
</organism>
<keyword evidence="2" id="KW-1185">Reference proteome</keyword>
<dbReference type="Proteomes" id="UP001476798">
    <property type="component" value="Unassembled WGS sequence"/>
</dbReference>
<reference evidence="1 2" key="1">
    <citation type="submission" date="2021-06" db="EMBL/GenBank/DDBJ databases">
        <authorList>
            <person name="Palmer J.M."/>
        </authorList>
    </citation>
    <scope>NUCLEOTIDE SEQUENCE [LARGE SCALE GENOMIC DNA]</scope>
    <source>
        <strain evidence="1 2">GA_2019</strain>
        <tissue evidence="1">Muscle</tissue>
    </source>
</reference>
<protein>
    <submittedName>
        <fullName evidence="1">Uncharacterized protein</fullName>
    </submittedName>
</protein>
<proteinExistence type="predicted"/>
<dbReference type="EMBL" id="JAHRIO010064562">
    <property type="protein sequence ID" value="MEQ2179895.1"/>
    <property type="molecule type" value="Genomic_DNA"/>
</dbReference>
<comment type="caution">
    <text evidence="1">The sequence shown here is derived from an EMBL/GenBank/DDBJ whole genome shotgun (WGS) entry which is preliminary data.</text>
</comment>
<gene>
    <name evidence="1" type="ORF">GOODEAATRI_029971</name>
</gene>
<sequence length="75" mass="8029">MPRWHGESTQRSGCISSPPSCYMDPRLMPHNSSTMVSGVPGFLVPSQIHVTVQCARAQDSLLPSIIPSAPSSGQH</sequence>
<name>A0ABV0P8W9_9TELE</name>
<accession>A0ABV0P8W9</accession>
<evidence type="ECO:0000313" key="1">
    <source>
        <dbReference type="EMBL" id="MEQ2179895.1"/>
    </source>
</evidence>